<dbReference type="AlphaFoldDB" id="A0AAC8QC19"/>
<feature type="domain" description="Methyltransferase" evidence="2">
    <location>
        <begin position="44"/>
        <end position="151"/>
    </location>
</feature>
<dbReference type="Pfam" id="PF13847">
    <property type="entry name" value="Methyltransf_31"/>
    <property type="match status" value="1"/>
</dbReference>
<proteinExistence type="predicted"/>
<keyword evidence="6" id="KW-1185">Reference proteome</keyword>
<dbReference type="Proteomes" id="UP000035579">
    <property type="component" value="Chromosome"/>
</dbReference>
<reference evidence="3 5" key="1">
    <citation type="submission" date="2015-05" db="EMBL/GenBank/DDBJ databases">
        <title>Genome assembly of Archangium gephyra DSM 2261.</title>
        <authorList>
            <person name="Sharma G."/>
            <person name="Subramanian S."/>
        </authorList>
    </citation>
    <scope>NUCLEOTIDE SEQUENCE [LARGE SCALE GENOMIC DNA]</scope>
    <source>
        <strain evidence="3 5">DSM 2261</strain>
    </source>
</reference>
<dbReference type="Gene3D" id="3.40.50.150">
    <property type="entry name" value="Vaccinia Virus protein VP39"/>
    <property type="match status" value="1"/>
</dbReference>
<evidence type="ECO:0000313" key="6">
    <source>
        <dbReference type="Proteomes" id="UP000256345"/>
    </source>
</evidence>
<evidence type="ECO:0000313" key="4">
    <source>
        <dbReference type="EMBL" id="REG37081.1"/>
    </source>
</evidence>
<dbReference type="PANTHER" id="PTHR44068">
    <property type="entry name" value="ZGC:194242"/>
    <property type="match status" value="1"/>
</dbReference>
<evidence type="ECO:0000313" key="3">
    <source>
        <dbReference type="EMBL" id="AKJ04878.1"/>
    </source>
</evidence>
<evidence type="ECO:0000259" key="2">
    <source>
        <dbReference type="Pfam" id="PF13847"/>
    </source>
</evidence>
<dbReference type="GO" id="GO:0032259">
    <property type="term" value="P:methylation"/>
    <property type="evidence" value="ECO:0007669"/>
    <property type="project" value="UniProtKB-KW"/>
</dbReference>
<dbReference type="InterPro" id="IPR004033">
    <property type="entry name" value="UbiE/COQ5_MeTrFase"/>
</dbReference>
<dbReference type="CDD" id="cd02440">
    <property type="entry name" value="AdoMet_MTases"/>
    <property type="match status" value="1"/>
</dbReference>
<protein>
    <submittedName>
        <fullName evidence="3">2-heptaprenyl-1,4-naphthoquinone methyltransferase</fullName>
    </submittedName>
    <submittedName>
        <fullName evidence="4">Ubiquinone/menaquinone biosynthesis C-methylase UbiE</fullName>
    </submittedName>
</protein>
<dbReference type="PROSITE" id="PS51608">
    <property type="entry name" value="SAM_MT_UBIE"/>
    <property type="match status" value="1"/>
</dbReference>
<evidence type="ECO:0000256" key="1">
    <source>
        <dbReference type="ARBA" id="ARBA00022428"/>
    </source>
</evidence>
<dbReference type="PANTHER" id="PTHR44068:SF11">
    <property type="entry name" value="GERANYL DIPHOSPHATE 2-C-METHYLTRANSFERASE"/>
    <property type="match status" value="1"/>
</dbReference>
<sequence>MTSPPPPQQVVWAERIAVVRKHHDMESRLTAPVSERMLDLAGLRPGMRVLDVASGMGEPSLRAARRVGPSGFVLGTDLVDGMLEVAREQARALALSNIEFRAGDAETLELPERSFDAATVRWALMYMPRPERALERIWRALQPSGLLVCTTWGGFDQVEYSALPRRTMARFRPLPTVEPDAPSVFRYADPERFGAVLRHSGFSVEHVESMYIPVMEAADGAGVVQWIRSFGGPVAKLAQELTPEEQRAWEEEVIRECEPYRTDGKVQLGGVTWLFAARRTEREPASHSSA</sequence>
<gene>
    <name evidence="3" type="ORF">AA314_06504</name>
    <name evidence="4" type="ORF">ATI61_10157</name>
</gene>
<dbReference type="InterPro" id="IPR029063">
    <property type="entry name" value="SAM-dependent_MTases_sf"/>
</dbReference>
<name>A0AAC8QC19_9BACT</name>
<dbReference type="EMBL" id="QUMU01000001">
    <property type="protein sequence ID" value="REG37081.1"/>
    <property type="molecule type" value="Genomic_DNA"/>
</dbReference>
<dbReference type="KEGG" id="age:AA314_06504"/>
<dbReference type="RefSeq" id="WP_047858557.1">
    <property type="nucleotide sequence ID" value="NZ_CP011509.1"/>
</dbReference>
<accession>A0AAC8QC19</accession>
<keyword evidence="1" id="KW-0474">Menaquinone biosynthesis</keyword>
<dbReference type="GO" id="GO:0009234">
    <property type="term" value="P:menaquinone biosynthetic process"/>
    <property type="evidence" value="ECO:0007669"/>
    <property type="project" value="UniProtKB-KW"/>
</dbReference>
<reference evidence="4 6" key="2">
    <citation type="submission" date="2018-08" db="EMBL/GenBank/DDBJ databases">
        <title>Genomic Encyclopedia of Archaeal and Bacterial Type Strains, Phase II (KMG-II): from individual species to whole genera.</title>
        <authorList>
            <person name="Goeker M."/>
        </authorList>
    </citation>
    <scope>NUCLEOTIDE SEQUENCE [LARGE SCALE GENOMIC DNA]</scope>
    <source>
        <strain evidence="4 6">DSM 2261</strain>
    </source>
</reference>
<dbReference type="GO" id="GO:0008168">
    <property type="term" value="F:methyltransferase activity"/>
    <property type="evidence" value="ECO:0007669"/>
    <property type="project" value="UniProtKB-KW"/>
</dbReference>
<dbReference type="EMBL" id="CP011509">
    <property type="protein sequence ID" value="AKJ04878.1"/>
    <property type="molecule type" value="Genomic_DNA"/>
</dbReference>
<keyword evidence="3" id="KW-0489">Methyltransferase</keyword>
<dbReference type="InterPro" id="IPR050447">
    <property type="entry name" value="Erg6_SMT_methyltransf"/>
</dbReference>
<dbReference type="Proteomes" id="UP000256345">
    <property type="component" value="Unassembled WGS sequence"/>
</dbReference>
<keyword evidence="4" id="KW-0830">Ubiquinone</keyword>
<dbReference type="SUPFAM" id="SSF53335">
    <property type="entry name" value="S-adenosyl-L-methionine-dependent methyltransferases"/>
    <property type="match status" value="1"/>
</dbReference>
<organism evidence="3 5">
    <name type="scientific">Archangium gephyra</name>
    <dbReference type="NCBI Taxonomy" id="48"/>
    <lineage>
        <taxon>Bacteria</taxon>
        <taxon>Pseudomonadati</taxon>
        <taxon>Myxococcota</taxon>
        <taxon>Myxococcia</taxon>
        <taxon>Myxococcales</taxon>
        <taxon>Cystobacterineae</taxon>
        <taxon>Archangiaceae</taxon>
        <taxon>Archangium</taxon>
    </lineage>
</organism>
<dbReference type="InterPro" id="IPR025714">
    <property type="entry name" value="Methyltranfer_dom"/>
</dbReference>
<keyword evidence="3" id="KW-0808">Transferase</keyword>
<evidence type="ECO:0000313" key="5">
    <source>
        <dbReference type="Proteomes" id="UP000035579"/>
    </source>
</evidence>